<keyword evidence="2 6" id="KW-0949">S-adenosyl-L-methionine</keyword>
<dbReference type="InterPro" id="IPR027596">
    <property type="entry name" value="AmmeMemoSam_rS"/>
</dbReference>
<keyword evidence="1" id="KW-0004">4Fe-4S</keyword>
<dbReference type="EMBL" id="DSMG01000016">
    <property type="protein sequence ID" value="HDX30116.1"/>
    <property type="molecule type" value="Genomic_DNA"/>
</dbReference>
<keyword evidence="4 6" id="KW-0408">Iron</keyword>
<dbReference type="SMART" id="SM00729">
    <property type="entry name" value="Elp3"/>
    <property type="match status" value="1"/>
</dbReference>
<dbReference type="CDD" id="cd01335">
    <property type="entry name" value="Radical_SAM"/>
    <property type="match status" value="1"/>
</dbReference>
<dbReference type="InterPro" id="IPR006638">
    <property type="entry name" value="Elp3/MiaA/NifB-like_rSAM"/>
</dbReference>
<keyword evidence="3 6" id="KW-0479">Metal-binding</keyword>
<dbReference type="PANTHER" id="PTHR30352:SF5">
    <property type="entry name" value="PYRUVATE FORMATE-LYASE 1-ACTIVATING ENZYME"/>
    <property type="match status" value="1"/>
</dbReference>
<evidence type="ECO:0000256" key="2">
    <source>
        <dbReference type="ARBA" id="ARBA00022691"/>
    </source>
</evidence>
<dbReference type="InterPro" id="IPR034457">
    <property type="entry name" value="Organic_radical-activating"/>
</dbReference>
<dbReference type="PIRSF" id="PIRSF004869">
    <property type="entry name" value="PflX_prd"/>
    <property type="match status" value="1"/>
</dbReference>
<feature type="binding site" evidence="6">
    <location>
        <position position="83"/>
    </location>
    <ligand>
        <name>[4Fe-4S] cluster</name>
        <dbReference type="ChEBI" id="CHEBI:49883"/>
        <note>4Fe-4S-S-AdoMet</note>
    </ligand>
</feature>
<evidence type="ECO:0000256" key="5">
    <source>
        <dbReference type="ARBA" id="ARBA00023014"/>
    </source>
</evidence>
<sequence>MFQPAIMSRPLQRGYVQCTACEHCCAVAPGEAGKCGVRRNIDGALRLVVYGKAVAVHVDPVEKKPLNHFLPGSRIFSIGTFGCNLRCAWCQNWEISQHRAFDPERDYTGDSWPPEKIVQFCVQNAIPLIAFTYNEPTVFFEYAYDTARLAQDAGIRSVFVSSGFETVQALDTIAPYLAAVNVDLKTFRDETYRRYCGARLAPVLRNIRHLVERGIWVEVTTLVIPGLNDSDEELRGIADFLVSVSPDLPWHVTGFTPHYQMRDRPPTPASTLRRGWEIGKAAGLRYVYTGNIWGSPLLAECSDTHCPTCGTKVIERNGYRVRTCWREVGVCPHCGYKLAGVWS</sequence>
<dbReference type="Pfam" id="PF04055">
    <property type="entry name" value="Radical_SAM"/>
    <property type="match status" value="1"/>
</dbReference>
<feature type="domain" description="Radical SAM core" evidence="7">
    <location>
        <begin position="68"/>
        <end position="285"/>
    </location>
</feature>
<dbReference type="Gene3D" id="3.20.20.70">
    <property type="entry name" value="Aldolase class I"/>
    <property type="match status" value="1"/>
</dbReference>
<feature type="binding site" evidence="6">
    <location>
        <position position="87"/>
    </location>
    <ligand>
        <name>[4Fe-4S] cluster</name>
        <dbReference type="ChEBI" id="CHEBI:49883"/>
        <note>4Fe-4S-S-AdoMet</note>
    </ligand>
</feature>
<feature type="binding site" evidence="6">
    <location>
        <position position="90"/>
    </location>
    <ligand>
        <name>[4Fe-4S] cluster</name>
        <dbReference type="ChEBI" id="CHEBI:49883"/>
        <note>4Fe-4S-S-AdoMet</note>
    </ligand>
</feature>
<name>A0A7C1FF40_9CHLR</name>
<proteinExistence type="predicted"/>
<dbReference type="PANTHER" id="PTHR30352">
    <property type="entry name" value="PYRUVATE FORMATE-LYASE-ACTIVATING ENZYME"/>
    <property type="match status" value="1"/>
</dbReference>
<dbReference type="SFLD" id="SFLDS00029">
    <property type="entry name" value="Radical_SAM"/>
    <property type="match status" value="1"/>
</dbReference>
<dbReference type="InterPro" id="IPR058240">
    <property type="entry name" value="rSAM_sf"/>
</dbReference>
<evidence type="ECO:0000256" key="1">
    <source>
        <dbReference type="ARBA" id="ARBA00022485"/>
    </source>
</evidence>
<dbReference type="PROSITE" id="PS51918">
    <property type="entry name" value="RADICAL_SAM"/>
    <property type="match status" value="1"/>
</dbReference>
<evidence type="ECO:0000256" key="3">
    <source>
        <dbReference type="ARBA" id="ARBA00022723"/>
    </source>
</evidence>
<dbReference type="SUPFAM" id="SSF102114">
    <property type="entry name" value="Radical SAM enzymes"/>
    <property type="match status" value="1"/>
</dbReference>
<dbReference type="NCBIfam" id="TIGR04337">
    <property type="entry name" value="AmmeMemoSam_rS"/>
    <property type="match status" value="1"/>
</dbReference>
<dbReference type="GO" id="GO:0051539">
    <property type="term" value="F:4 iron, 4 sulfur cluster binding"/>
    <property type="evidence" value="ECO:0007669"/>
    <property type="project" value="UniProtKB-KW"/>
</dbReference>
<comment type="caution">
    <text evidence="8">The sequence shown here is derived from an EMBL/GenBank/DDBJ whole genome shotgun (WGS) entry which is preliminary data.</text>
</comment>
<dbReference type="SFLD" id="SFLDG01101">
    <property type="entry name" value="Uncharacterised_Radical_SAM_Su"/>
    <property type="match status" value="1"/>
</dbReference>
<dbReference type="GO" id="GO:0003824">
    <property type="term" value="F:catalytic activity"/>
    <property type="evidence" value="ECO:0007669"/>
    <property type="project" value="InterPro"/>
</dbReference>
<dbReference type="InterPro" id="IPR016431">
    <property type="entry name" value="Pyrv-formate_lyase-activ_prd"/>
</dbReference>
<evidence type="ECO:0000256" key="4">
    <source>
        <dbReference type="ARBA" id="ARBA00023004"/>
    </source>
</evidence>
<dbReference type="InterPro" id="IPR013785">
    <property type="entry name" value="Aldolase_TIM"/>
</dbReference>
<accession>A0A7C1FF40</accession>
<evidence type="ECO:0000259" key="7">
    <source>
        <dbReference type="PROSITE" id="PS51918"/>
    </source>
</evidence>
<dbReference type="GO" id="GO:0046872">
    <property type="term" value="F:metal ion binding"/>
    <property type="evidence" value="ECO:0007669"/>
    <property type="project" value="UniProtKB-KW"/>
</dbReference>
<comment type="cofactor">
    <cofactor evidence="6">
        <name>[4Fe-4S] cluster</name>
        <dbReference type="ChEBI" id="CHEBI:49883"/>
    </cofactor>
    <text evidence="6">Binds 1 [4Fe-4S] cluster. The cluster is coordinated with 3 cysteines and an exchangeable S-adenosyl-L-methionine.</text>
</comment>
<evidence type="ECO:0000256" key="6">
    <source>
        <dbReference type="PIRSR" id="PIRSR004869-50"/>
    </source>
</evidence>
<evidence type="ECO:0000313" key="8">
    <source>
        <dbReference type="EMBL" id="HDX30116.1"/>
    </source>
</evidence>
<reference evidence="8" key="1">
    <citation type="journal article" date="2020" name="mSystems">
        <title>Genome- and Community-Level Interaction Insights into Carbon Utilization and Element Cycling Functions of Hydrothermarchaeota in Hydrothermal Sediment.</title>
        <authorList>
            <person name="Zhou Z."/>
            <person name="Liu Y."/>
            <person name="Xu W."/>
            <person name="Pan J."/>
            <person name="Luo Z.H."/>
            <person name="Li M."/>
        </authorList>
    </citation>
    <scope>NUCLEOTIDE SEQUENCE [LARGE SCALE GENOMIC DNA]</scope>
    <source>
        <strain evidence="8">SpSt-289</strain>
    </source>
</reference>
<protein>
    <submittedName>
        <fullName evidence="8">AmmeMemoRadiSam system radical SAM enzyme</fullName>
    </submittedName>
</protein>
<keyword evidence="5 6" id="KW-0411">Iron-sulfur</keyword>
<dbReference type="AlphaFoldDB" id="A0A7C1FF40"/>
<gene>
    <name evidence="8" type="primary">amrS</name>
    <name evidence="8" type="ORF">ENQ20_01330</name>
</gene>
<dbReference type="InterPro" id="IPR007197">
    <property type="entry name" value="rSAM"/>
</dbReference>
<organism evidence="8">
    <name type="scientific">Caldilinea aerophila</name>
    <dbReference type="NCBI Taxonomy" id="133453"/>
    <lineage>
        <taxon>Bacteria</taxon>
        <taxon>Bacillati</taxon>
        <taxon>Chloroflexota</taxon>
        <taxon>Caldilineae</taxon>
        <taxon>Caldilineales</taxon>
        <taxon>Caldilineaceae</taxon>
        <taxon>Caldilinea</taxon>
    </lineage>
</organism>